<reference evidence="9" key="1">
    <citation type="journal article" date="2021" name="Genome Biol. Evol.">
        <title>A High-Quality Reference Genome for a Parasitic Bivalve with Doubly Uniparental Inheritance (Bivalvia: Unionida).</title>
        <authorList>
            <person name="Smith C.H."/>
        </authorList>
    </citation>
    <scope>NUCLEOTIDE SEQUENCE</scope>
    <source>
        <strain evidence="9">CHS0354</strain>
    </source>
</reference>
<feature type="domain" description="FAM20 C-terminal" evidence="8">
    <location>
        <begin position="5"/>
        <end position="120"/>
    </location>
</feature>
<evidence type="ECO:0000259" key="8">
    <source>
        <dbReference type="Pfam" id="PF06702"/>
    </source>
</evidence>
<proteinExistence type="inferred from homology"/>
<dbReference type="AlphaFoldDB" id="A0AAE0RX15"/>
<evidence type="ECO:0000313" key="9">
    <source>
        <dbReference type="EMBL" id="KAK3580855.1"/>
    </source>
</evidence>
<dbReference type="GO" id="GO:0005524">
    <property type="term" value="F:ATP binding"/>
    <property type="evidence" value="ECO:0007669"/>
    <property type="project" value="UniProtKB-KW"/>
</dbReference>
<organism evidence="9 10">
    <name type="scientific">Potamilus streckersoni</name>
    <dbReference type="NCBI Taxonomy" id="2493646"/>
    <lineage>
        <taxon>Eukaryota</taxon>
        <taxon>Metazoa</taxon>
        <taxon>Spiralia</taxon>
        <taxon>Lophotrochozoa</taxon>
        <taxon>Mollusca</taxon>
        <taxon>Bivalvia</taxon>
        <taxon>Autobranchia</taxon>
        <taxon>Heteroconchia</taxon>
        <taxon>Palaeoheterodonta</taxon>
        <taxon>Unionida</taxon>
        <taxon>Unionoidea</taxon>
        <taxon>Unionidae</taxon>
        <taxon>Ambleminae</taxon>
        <taxon>Lampsilini</taxon>
        <taxon>Potamilus</taxon>
    </lineage>
</organism>
<sequence length="187" mass="22028">MKPKTYCFKKGVIEGAVIYWLENRLVKERFQSKGTAHHEFHVNGRRLDEFQKLMPGEKDFCQEFRQIRTYRKDNTFGHVLDMAVLDYIMLNYDTKHTYIAQNYSKAAINLNIIVDYGLSIRRKIYDALLMHQFNFTKVFLTATSDDPLFPLLLEQDVIDMHNRLHTILALVNICMNKYGEEGVILDI</sequence>
<name>A0AAE0RX15_9BIVA</name>
<keyword evidence="7" id="KW-0547">Nucleotide-binding</keyword>
<evidence type="ECO:0000256" key="5">
    <source>
        <dbReference type="ARBA" id="ARBA00023180"/>
    </source>
</evidence>
<dbReference type="PANTHER" id="PTHR12450:SF22">
    <property type="entry name" value="EXTRACELLULAR SERINE_THREONINE PROTEIN CG31145"/>
    <property type="match status" value="1"/>
</dbReference>
<keyword evidence="4" id="KW-1015">Disulfide bond</keyword>
<keyword evidence="3" id="KW-0333">Golgi apparatus</keyword>
<comment type="similarity">
    <text evidence="2">Belongs to the FAM20 family.</text>
</comment>
<keyword evidence="5" id="KW-0325">Glycoprotein</keyword>
<dbReference type="InterPro" id="IPR009581">
    <property type="entry name" value="FAM20_C"/>
</dbReference>
<gene>
    <name evidence="9" type="ORF">CHS0354_032915</name>
</gene>
<evidence type="ECO:0000256" key="6">
    <source>
        <dbReference type="PIRSR" id="PIRSR624869-1"/>
    </source>
</evidence>
<evidence type="ECO:0000256" key="4">
    <source>
        <dbReference type="ARBA" id="ARBA00023157"/>
    </source>
</evidence>
<evidence type="ECO:0000256" key="2">
    <source>
        <dbReference type="ARBA" id="ARBA00006557"/>
    </source>
</evidence>
<comment type="caution">
    <text evidence="9">The sequence shown here is derived from an EMBL/GenBank/DDBJ whole genome shotgun (WGS) entry which is preliminary data.</text>
</comment>
<dbReference type="Pfam" id="PF06702">
    <property type="entry name" value="Fam20C"/>
    <property type="match status" value="1"/>
</dbReference>
<evidence type="ECO:0000256" key="7">
    <source>
        <dbReference type="PIRSR" id="PIRSR624869-2"/>
    </source>
</evidence>
<evidence type="ECO:0000313" key="10">
    <source>
        <dbReference type="Proteomes" id="UP001195483"/>
    </source>
</evidence>
<dbReference type="InterPro" id="IPR024869">
    <property type="entry name" value="FAM20"/>
</dbReference>
<dbReference type="Proteomes" id="UP001195483">
    <property type="component" value="Unassembled WGS sequence"/>
</dbReference>
<protein>
    <recommendedName>
        <fullName evidence="8">FAM20 C-terminal domain-containing protein</fullName>
    </recommendedName>
</protein>
<evidence type="ECO:0000256" key="1">
    <source>
        <dbReference type="ARBA" id="ARBA00004555"/>
    </source>
</evidence>
<reference evidence="9" key="2">
    <citation type="journal article" date="2021" name="Genome Biol. Evol.">
        <title>Developing a high-quality reference genome for a parasitic bivalve with doubly uniparental inheritance (Bivalvia: Unionida).</title>
        <authorList>
            <person name="Smith C.H."/>
        </authorList>
    </citation>
    <scope>NUCLEOTIDE SEQUENCE</scope>
    <source>
        <strain evidence="9">CHS0354</strain>
        <tissue evidence="9">Mantle</tissue>
    </source>
</reference>
<dbReference type="PANTHER" id="PTHR12450">
    <property type="entry name" value="DENTIN MATRIX PROTEIN 4 PROTEIN FAM20"/>
    <property type="match status" value="1"/>
</dbReference>
<keyword evidence="7" id="KW-0067">ATP-binding</keyword>
<comment type="subcellular location">
    <subcellularLocation>
        <location evidence="1">Golgi apparatus</location>
    </subcellularLocation>
</comment>
<keyword evidence="10" id="KW-1185">Reference proteome</keyword>
<dbReference type="GO" id="GO:0016773">
    <property type="term" value="F:phosphotransferase activity, alcohol group as acceptor"/>
    <property type="evidence" value="ECO:0007669"/>
    <property type="project" value="TreeGrafter"/>
</dbReference>
<feature type="binding site" evidence="7">
    <location>
        <begin position="18"/>
        <end position="21"/>
    </location>
    <ligand>
        <name>ATP</name>
        <dbReference type="ChEBI" id="CHEBI:30616"/>
    </ligand>
</feature>
<dbReference type="GO" id="GO:0005794">
    <property type="term" value="C:Golgi apparatus"/>
    <property type="evidence" value="ECO:0007669"/>
    <property type="project" value="UniProtKB-SubCell"/>
</dbReference>
<feature type="active site" evidence="6">
    <location>
        <position position="93"/>
    </location>
</feature>
<reference evidence="9" key="3">
    <citation type="submission" date="2023-05" db="EMBL/GenBank/DDBJ databases">
        <authorList>
            <person name="Smith C.H."/>
        </authorList>
    </citation>
    <scope>NUCLEOTIDE SEQUENCE</scope>
    <source>
        <strain evidence="9">CHS0354</strain>
        <tissue evidence="9">Mantle</tissue>
    </source>
</reference>
<evidence type="ECO:0000256" key="3">
    <source>
        <dbReference type="ARBA" id="ARBA00023034"/>
    </source>
</evidence>
<accession>A0AAE0RX15</accession>
<dbReference type="EMBL" id="JAEAOA010001939">
    <property type="protein sequence ID" value="KAK3580855.1"/>
    <property type="molecule type" value="Genomic_DNA"/>
</dbReference>